<reference evidence="7" key="3">
    <citation type="submission" date="2015-06" db="UniProtKB">
        <authorList>
            <consortium name="EnsemblMetazoa"/>
        </authorList>
    </citation>
    <scope>IDENTIFICATION</scope>
</reference>
<dbReference type="Gene3D" id="3.30.420.40">
    <property type="match status" value="1"/>
</dbReference>
<dbReference type="FunFam" id="2.60.34.10:FF:000002">
    <property type="entry name" value="Heat shock 70 kDa"/>
    <property type="match status" value="1"/>
</dbReference>
<dbReference type="InterPro" id="IPR018181">
    <property type="entry name" value="Heat_shock_70_CS"/>
</dbReference>
<evidence type="ECO:0000256" key="5">
    <source>
        <dbReference type="SAM" id="MobiDB-lite"/>
    </source>
</evidence>
<dbReference type="FunFam" id="3.30.30.30:FF:000001">
    <property type="entry name" value="heat shock 70 kDa protein-like"/>
    <property type="match status" value="1"/>
</dbReference>
<evidence type="ECO:0008006" key="9">
    <source>
        <dbReference type="Google" id="ProtNLM"/>
    </source>
</evidence>
<dbReference type="PROSITE" id="PS00329">
    <property type="entry name" value="HSP70_2"/>
    <property type="match status" value="1"/>
</dbReference>
<dbReference type="Gene3D" id="2.60.34.10">
    <property type="entry name" value="Substrate Binding Domain Of DNAk, Chain A, domain 1"/>
    <property type="match status" value="1"/>
</dbReference>
<proteinExistence type="inferred from homology"/>
<gene>
    <name evidence="6" type="ORF">CAPTEDRAFT_21898</name>
</gene>
<evidence type="ECO:0000256" key="1">
    <source>
        <dbReference type="ARBA" id="ARBA00007381"/>
    </source>
</evidence>
<dbReference type="PANTHER" id="PTHR19375">
    <property type="entry name" value="HEAT SHOCK PROTEIN 70KDA"/>
    <property type="match status" value="1"/>
</dbReference>
<dbReference type="InterPro" id="IPR029048">
    <property type="entry name" value="HSP70_C_sf"/>
</dbReference>
<dbReference type="EnsemblMetazoa" id="CapteT21898">
    <property type="protein sequence ID" value="CapteP21898"/>
    <property type="gene ID" value="CapteG21898"/>
</dbReference>
<dbReference type="STRING" id="283909.R7VJ82"/>
<keyword evidence="2" id="KW-0547">Nucleotide-binding</keyword>
<dbReference type="Pfam" id="PF00012">
    <property type="entry name" value="HSP70"/>
    <property type="match status" value="2"/>
</dbReference>
<dbReference type="HOGENOM" id="CLU_005965_3_0_1"/>
<comment type="similarity">
    <text evidence="1">Belongs to the heat shock protein 70 family.</text>
</comment>
<reference evidence="8" key="1">
    <citation type="submission" date="2012-12" db="EMBL/GenBank/DDBJ databases">
        <authorList>
            <person name="Hellsten U."/>
            <person name="Grimwood J."/>
            <person name="Chapman J.A."/>
            <person name="Shapiro H."/>
            <person name="Aerts A."/>
            <person name="Otillar R.P."/>
            <person name="Terry A.Y."/>
            <person name="Boore J.L."/>
            <person name="Simakov O."/>
            <person name="Marletaz F."/>
            <person name="Cho S.-J."/>
            <person name="Edsinger-Gonzales E."/>
            <person name="Havlak P."/>
            <person name="Kuo D.-H."/>
            <person name="Larsson T."/>
            <person name="Lv J."/>
            <person name="Arendt D."/>
            <person name="Savage R."/>
            <person name="Osoegawa K."/>
            <person name="de Jong P."/>
            <person name="Lindberg D.R."/>
            <person name="Seaver E.C."/>
            <person name="Weisblat D.A."/>
            <person name="Putnam N.H."/>
            <person name="Grigoriev I.V."/>
            <person name="Rokhsar D.S."/>
        </authorList>
    </citation>
    <scope>NUCLEOTIDE SEQUENCE</scope>
    <source>
        <strain evidence="8">I ESC-2004</strain>
    </source>
</reference>
<dbReference type="InterPro" id="IPR043129">
    <property type="entry name" value="ATPase_NBD"/>
</dbReference>
<feature type="coiled-coil region" evidence="4">
    <location>
        <begin position="339"/>
        <end position="372"/>
    </location>
</feature>
<keyword evidence="8" id="KW-1185">Reference proteome</keyword>
<evidence type="ECO:0000313" key="8">
    <source>
        <dbReference type="Proteomes" id="UP000014760"/>
    </source>
</evidence>
<evidence type="ECO:0000256" key="3">
    <source>
        <dbReference type="ARBA" id="ARBA00022840"/>
    </source>
</evidence>
<dbReference type="EMBL" id="AMQN01004458">
    <property type="status" value="NOT_ANNOTATED_CDS"/>
    <property type="molecule type" value="Genomic_DNA"/>
</dbReference>
<dbReference type="InterPro" id="IPR013126">
    <property type="entry name" value="Hsp_70_fam"/>
</dbReference>
<evidence type="ECO:0000313" key="6">
    <source>
        <dbReference type="EMBL" id="ELU15805.1"/>
    </source>
</evidence>
<keyword evidence="4" id="KW-0175">Coiled coil</keyword>
<dbReference type="GO" id="GO:0005524">
    <property type="term" value="F:ATP binding"/>
    <property type="evidence" value="ECO:0007669"/>
    <property type="project" value="UniProtKB-KW"/>
</dbReference>
<dbReference type="SUPFAM" id="SSF100934">
    <property type="entry name" value="Heat shock protein 70kD (HSP70), C-terminal subdomain"/>
    <property type="match status" value="1"/>
</dbReference>
<keyword evidence="3" id="KW-0067">ATP-binding</keyword>
<evidence type="ECO:0000313" key="7">
    <source>
        <dbReference type="EnsemblMetazoa" id="CapteP21898"/>
    </source>
</evidence>
<sequence length="450" mass="49617">MATKKAAAIGIDLGTTYSCVAVFQHGQVEIIANDQGNRTTPSYVAFTDSERLVGEAAHNQAALNPTNTIFDAKRLIGRRYDDAVVQKDLKNWPFKVTNEGGKPRIRAEHKGEQKQFAAEEISSMVLSKMKETAEGYLGQEVRDAVITVPAYFNDSQRQATKDAGHIAGLNVLRIINEPTAAALAYGLDKNLTGEKNVLIFDLGGGTFDVSILTISEGSLFEVRSTAGDTHLGGEDFDLLPRNSKIPTAQSQTFTTYADNQPGVTIQVYEGERAMTKDNNLLGRFELSGIPPAPRGVPKINVSFDIDANGILNVTAKDESTGRSNQITIKNSDRLSKGDIDRMLSEAEKYKEEDEKQRQRVDARNRLEQYALQCKQAVADSDLAASDKDMVAKECNDVITWLENNAQSVEKDECEDRLQQLQKICSPIMTKMHKKGQQQQQQQGPTVEEVD</sequence>
<accession>R7VJ82</accession>
<evidence type="ECO:0000256" key="4">
    <source>
        <dbReference type="SAM" id="Coils"/>
    </source>
</evidence>
<dbReference type="SUPFAM" id="SSF53067">
    <property type="entry name" value="Actin-like ATPase domain"/>
    <property type="match status" value="2"/>
</dbReference>
<dbReference type="OrthoDB" id="6259187at2759"/>
<dbReference type="OMA" id="HKGSWLA"/>
<dbReference type="FunFam" id="3.30.420.40:FF:000026">
    <property type="entry name" value="Heat shock protein 70"/>
    <property type="match status" value="1"/>
</dbReference>
<dbReference type="PRINTS" id="PR00301">
    <property type="entry name" value="HEATSHOCK70"/>
</dbReference>
<organism evidence="6">
    <name type="scientific">Capitella teleta</name>
    <name type="common">Polychaete worm</name>
    <dbReference type="NCBI Taxonomy" id="283909"/>
    <lineage>
        <taxon>Eukaryota</taxon>
        <taxon>Metazoa</taxon>
        <taxon>Spiralia</taxon>
        <taxon>Lophotrochozoa</taxon>
        <taxon>Annelida</taxon>
        <taxon>Polychaeta</taxon>
        <taxon>Sedentaria</taxon>
        <taxon>Scolecida</taxon>
        <taxon>Capitellidae</taxon>
        <taxon>Capitella</taxon>
    </lineage>
</organism>
<dbReference type="GO" id="GO:0140662">
    <property type="term" value="F:ATP-dependent protein folding chaperone"/>
    <property type="evidence" value="ECO:0007669"/>
    <property type="project" value="InterPro"/>
</dbReference>
<dbReference type="SUPFAM" id="SSF100920">
    <property type="entry name" value="Heat shock protein 70kD (HSP70), peptide-binding domain"/>
    <property type="match status" value="1"/>
</dbReference>
<dbReference type="EMBL" id="KB293569">
    <property type="protein sequence ID" value="ELU15805.1"/>
    <property type="molecule type" value="Genomic_DNA"/>
</dbReference>
<dbReference type="InterPro" id="IPR029047">
    <property type="entry name" value="HSP70_peptide-bd_sf"/>
</dbReference>
<protein>
    <recommendedName>
        <fullName evidence="9">Heat shock protein 70</fullName>
    </recommendedName>
</protein>
<dbReference type="Proteomes" id="UP000014760">
    <property type="component" value="Unassembled WGS sequence"/>
</dbReference>
<dbReference type="EMBL" id="AMQN01004457">
    <property type="status" value="NOT_ANNOTATED_CDS"/>
    <property type="molecule type" value="Genomic_DNA"/>
</dbReference>
<dbReference type="PROSITE" id="PS00297">
    <property type="entry name" value="HSP70_1"/>
    <property type="match status" value="1"/>
</dbReference>
<name>R7VJ82_CAPTE</name>
<evidence type="ECO:0000256" key="2">
    <source>
        <dbReference type="ARBA" id="ARBA00022741"/>
    </source>
</evidence>
<feature type="region of interest" description="Disordered" evidence="5">
    <location>
        <begin position="429"/>
        <end position="450"/>
    </location>
</feature>
<reference evidence="6 8" key="2">
    <citation type="journal article" date="2013" name="Nature">
        <title>Insights into bilaterian evolution from three spiralian genomes.</title>
        <authorList>
            <person name="Simakov O."/>
            <person name="Marletaz F."/>
            <person name="Cho S.J."/>
            <person name="Edsinger-Gonzales E."/>
            <person name="Havlak P."/>
            <person name="Hellsten U."/>
            <person name="Kuo D.H."/>
            <person name="Larsson T."/>
            <person name="Lv J."/>
            <person name="Arendt D."/>
            <person name="Savage R."/>
            <person name="Osoegawa K."/>
            <person name="de Jong P."/>
            <person name="Grimwood J."/>
            <person name="Chapman J.A."/>
            <person name="Shapiro H."/>
            <person name="Aerts A."/>
            <person name="Otillar R.P."/>
            <person name="Terry A.Y."/>
            <person name="Boore J.L."/>
            <person name="Grigoriev I.V."/>
            <person name="Lindberg D.R."/>
            <person name="Seaver E.C."/>
            <person name="Weisblat D.A."/>
            <person name="Putnam N.H."/>
            <person name="Rokhsar D.S."/>
        </authorList>
    </citation>
    <scope>NUCLEOTIDE SEQUENCE</scope>
    <source>
        <strain evidence="6 8">I ESC-2004</strain>
    </source>
</reference>
<dbReference type="Gene3D" id="1.20.1270.10">
    <property type="match status" value="1"/>
</dbReference>
<dbReference type="AlphaFoldDB" id="R7VJ82"/>